<gene>
    <name evidence="4" type="ORF">HannXRQ_Chr15g0490901</name>
    <name evidence="3" type="ORF">HanXRQr2_Chr12g0552501</name>
</gene>
<accession>A0A251SBC4</accession>
<reference evidence="3" key="3">
    <citation type="submission" date="2020-06" db="EMBL/GenBank/DDBJ databases">
        <title>Helianthus annuus Genome sequencing and assembly Release 2.</title>
        <authorList>
            <person name="Gouzy J."/>
            <person name="Langlade N."/>
            <person name="Munos S."/>
        </authorList>
    </citation>
    <scope>NUCLEOTIDE SEQUENCE</scope>
    <source>
        <tissue evidence="3">Leaves</tissue>
    </source>
</reference>
<dbReference type="PANTHER" id="PTHR43943">
    <property type="entry name" value="DEHYDROGENASE/REDUCTASE (SDR FAMILY) MEMBER 4"/>
    <property type="match status" value="1"/>
</dbReference>
<dbReference type="InterPro" id="IPR036291">
    <property type="entry name" value="NAD(P)-bd_dom_sf"/>
</dbReference>
<keyword evidence="2" id="KW-1133">Transmembrane helix</keyword>
<proteinExistence type="inferred from homology"/>
<evidence type="ECO:0000313" key="4">
    <source>
        <dbReference type="EMBL" id="OTF96147.1"/>
    </source>
</evidence>
<evidence type="ECO:0000313" key="3">
    <source>
        <dbReference type="EMBL" id="KAF5778855.1"/>
    </source>
</evidence>
<dbReference type="PANTHER" id="PTHR43943:SF12">
    <property type="entry name" value="GLUCOSE_RIBITOL DEHYDROGENASE-RELATED"/>
    <property type="match status" value="1"/>
</dbReference>
<feature type="transmembrane region" description="Helical" evidence="2">
    <location>
        <begin position="81"/>
        <end position="102"/>
    </location>
</feature>
<dbReference type="STRING" id="4232.A0A251SBC4"/>
<dbReference type="InParanoid" id="A0A251SBC4"/>
<keyword evidence="5" id="KW-1185">Reference proteome</keyword>
<evidence type="ECO:0000256" key="2">
    <source>
        <dbReference type="SAM" id="Phobius"/>
    </source>
</evidence>
<sequence length="114" mass="12849">MLCIFQKFPYIYGFKSFMLCICSWSRLKNRFLLTTYALGLSFHVKALVLLPICRLLIAIYICDTSPHLTKGSSTVFISSISAYQPLPAMAMYGVIKTALLGLTKRNSIMEKTPL</sequence>
<evidence type="ECO:0000313" key="5">
    <source>
        <dbReference type="Proteomes" id="UP000215914"/>
    </source>
</evidence>
<dbReference type="SUPFAM" id="SSF51735">
    <property type="entry name" value="NAD(P)-binding Rossmann-fold domains"/>
    <property type="match status" value="1"/>
</dbReference>
<feature type="transmembrane region" description="Helical" evidence="2">
    <location>
        <begin position="36"/>
        <end position="61"/>
    </location>
</feature>
<dbReference type="AlphaFoldDB" id="A0A251SBC4"/>
<dbReference type="Gramene" id="mRNA:HanXRQr2_Chr12g0552501">
    <property type="protein sequence ID" value="mRNA:HanXRQr2_Chr12g0552501"/>
    <property type="gene ID" value="HanXRQr2_Chr12g0552501"/>
</dbReference>
<evidence type="ECO:0000256" key="1">
    <source>
        <dbReference type="ARBA" id="ARBA00006484"/>
    </source>
</evidence>
<organism evidence="4 5">
    <name type="scientific">Helianthus annuus</name>
    <name type="common">Common sunflower</name>
    <dbReference type="NCBI Taxonomy" id="4232"/>
    <lineage>
        <taxon>Eukaryota</taxon>
        <taxon>Viridiplantae</taxon>
        <taxon>Streptophyta</taxon>
        <taxon>Embryophyta</taxon>
        <taxon>Tracheophyta</taxon>
        <taxon>Spermatophyta</taxon>
        <taxon>Magnoliopsida</taxon>
        <taxon>eudicotyledons</taxon>
        <taxon>Gunneridae</taxon>
        <taxon>Pentapetalae</taxon>
        <taxon>asterids</taxon>
        <taxon>campanulids</taxon>
        <taxon>Asterales</taxon>
        <taxon>Asteraceae</taxon>
        <taxon>Asteroideae</taxon>
        <taxon>Heliantheae alliance</taxon>
        <taxon>Heliantheae</taxon>
        <taxon>Helianthus</taxon>
    </lineage>
</organism>
<protein>
    <submittedName>
        <fullName evidence="3">NAD(P)-binding domain superfamily</fullName>
    </submittedName>
    <submittedName>
        <fullName evidence="4">Putative NAD(P)-binding domain-containing protein</fullName>
    </submittedName>
</protein>
<dbReference type="Gene3D" id="3.40.50.720">
    <property type="entry name" value="NAD(P)-binding Rossmann-like Domain"/>
    <property type="match status" value="1"/>
</dbReference>
<reference evidence="3 5" key="1">
    <citation type="journal article" date="2017" name="Nature">
        <title>The sunflower genome provides insights into oil metabolism, flowering and Asterid evolution.</title>
        <authorList>
            <person name="Badouin H."/>
            <person name="Gouzy J."/>
            <person name="Grassa C.J."/>
            <person name="Murat F."/>
            <person name="Staton S.E."/>
            <person name="Cottret L."/>
            <person name="Lelandais-Briere C."/>
            <person name="Owens G.L."/>
            <person name="Carrere S."/>
            <person name="Mayjonade B."/>
            <person name="Legrand L."/>
            <person name="Gill N."/>
            <person name="Kane N.C."/>
            <person name="Bowers J.E."/>
            <person name="Hubner S."/>
            <person name="Bellec A."/>
            <person name="Berard A."/>
            <person name="Berges H."/>
            <person name="Blanchet N."/>
            <person name="Boniface M.C."/>
            <person name="Brunel D."/>
            <person name="Catrice O."/>
            <person name="Chaidir N."/>
            <person name="Claudel C."/>
            <person name="Donnadieu C."/>
            <person name="Faraut T."/>
            <person name="Fievet G."/>
            <person name="Helmstetter N."/>
            <person name="King M."/>
            <person name="Knapp S.J."/>
            <person name="Lai Z."/>
            <person name="Le Paslier M.C."/>
            <person name="Lippi Y."/>
            <person name="Lorenzon L."/>
            <person name="Mandel J.R."/>
            <person name="Marage G."/>
            <person name="Marchand G."/>
            <person name="Marquand E."/>
            <person name="Bret-Mestries E."/>
            <person name="Morien E."/>
            <person name="Nambeesan S."/>
            <person name="Nguyen T."/>
            <person name="Pegot-Espagnet P."/>
            <person name="Pouilly N."/>
            <person name="Raftis F."/>
            <person name="Sallet E."/>
            <person name="Schiex T."/>
            <person name="Thomas J."/>
            <person name="Vandecasteele C."/>
            <person name="Vares D."/>
            <person name="Vear F."/>
            <person name="Vautrin S."/>
            <person name="Crespi M."/>
            <person name="Mangin B."/>
            <person name="Burke J.M."/>
            <person name="Salse J."/>
            <person name="Munos S."/>
            <person name="Vincourt P."/>
            <person name="Rieseberg L.H."/>
            <person name="Langlade N.B."/>
        </authorList>
    </citation>
    <scope>NUCLEOTIDE SEQUENCE [LARGE SCALE GENOMIC DNA]</scope>
    <source>
        <strain evidence="5">cv. SF193</strain>
        <tissue evidence="3">Leaves</tissue>
    </source>
</reference>
<dbReference type="EMBL" id="MNCJ02000327">
    <property type="protein sequence ID" value="KAF5778855.1"/>
    <property type="molecule type" value="Genomic_DNA"/>
</dbReference>
<name>A0A251SBC4_HELAN</name>
<dbReference type="Proteomes" id="UP000215914">
    <property type="component" value="Chromosome 15"/>
</dbReference>
<comment type="similarity">
    <text evidence="1">Belongs to the short-chain dehydrogenases/reductases (SDR) family.</text>
</comment>
<reference evidence="4" key="2">
    <citation type="submission" date="2017-02" db="EMBL/GenBank/DDBJ databases">
        <title>Sunflower complete genome.</title>
        <authorList>
            <person name="Langlade N."/>
            <person name="Munos S."/>
        </authorList>
    </citation>
    <scope>NUCLEOTIDE SEQUENCE [LARGE SCALE GENOMIC DNA]</scope>
    <source>
        <tissue evidence="4">Leaves</tissue>
    </source>
</reference>
<keyword evidence="2" id="KW-0472">Membrane</keyword>
<keyword evidence="2" id="KW-0812">Transmembrane</keyword>
<dbReference type="EMBL" id="CM007904">
    <property type="protein sequence ID" value="OTF96147.1"/>
    <property type="molecule type" value="Genomic_DNA"/>
</dbReference>